<dbReference type="AlphaFoldDB" id="A0A0R2JJP1"/>
<feature type="signal peptide" evidence="1">
    <location>
        <begin position="1"/>
        <end position="31"/>
    </location>
</feature>
<evidence type="ECO:0008006" key="4">
    <source>
        <dbReference type="Google" id="ProtNLM"/>
    </source>
</evidence>
<comment type="caution">
    <text evidence="2">The sequence shown here is derived from an EMBL/GenBank/DDBJ whole genome shotgun (WGS) entry which is preliminary data.</text>
</comment>
<feature type="chain" id="PRO_5006418984" description="WxL domain-containing protein" evidence="1">
    <location>
        <begin position="32"/>
        <end position="202"/>
    </location>
</feature>
<organism evidence="2 3">
    <name type="scientific">Weissella kandleri</name>
    <dbReference type="NCBI Taxonomy" id="1616"/>
    <lineage>
        <taxon>Bacteria</taxon>
        <taxon>Bacillati</taxon>
        <taxon>Bacillota</taxon>
        <taxon>Bacilli</taxon>
        <taxon>Lactobacillales</taxon>
        <taxon>Lactobacillaceae</taxon>
        <taxon>Weissella</taxon>
    </lineage>
</organism>
<evidence type="ECO:0000256" key="1">
    <source>
        <dbReference type="SAM" id="SignalP"/>
    </source>
</evidence>
<dbReference type="PATRIC" id="fig|1616.3.peg.731"/>
<keyword evidence="3" id="KW-1185">Reference proteome</keyword>
<sequence length="202" mass="21791">MEEKTMKTTKLLGTTFASLILFAAGATPILAADQLVVNGTNQTPTTVQIVDDVSDPDPLDPSDPMQAHLTLEHVPGAYDFSSTLTRNGYKLNSPVNDNIQVFNDRSTRQWSVKASVLNDQLMRGGDQFNVDQFSINNIALATGTDTVVAKSVDQTVANNTGLLTTPVTGVKIDFKDPQMQLKAGDKLTGAIKYQLYAVADVE</sequence>
<dbReference type="STRING" id="1616.IV73_GL000711"/>
<keyword evidence="1" id="KW-0732">Signal</keyword>
<dbReference type="Proteomes" id="UP000051655">
    <property type="component" value="Unassembled WGS sequence"/>
</dbReference>
<protein>
    <recommendedName>
        <fullName evidence="4">WxL domain-containing protein</fullName>
    </recommendedName>
</protein>
<dbReference type="EMBL" id="JQBP01000003">
    <property type="protein sequence ID" value="KRN74956.1"/>
    <property type="molecule type" value="Genomic_DNA"/>
</dbReference>
<accession>A0A0R2JJP1</accession>
<proteinExistence type="predicted"/>
<evidence type="ECO:0000313" key="3">
    <source>
        <dbReference type="Proteomes" id="UP000051655"/>
    </source>
</evidence>
<evidence type="ECO:0000313" key="2">
    <source>
        <dbReference type="EMBL" id="KRN74956.1"/>
    </source>
</evidence>
<name>A0A0R2JJP1_9LACO</name>
<gene>
    <name evidence="2" type="ORF">IV73_GL000711</name>
</gene>
<reference evidence="2 3" key="1">
    <citation type="journal article" date="2015" name="Genome Announc.">
        <title>Expanding the biotechnology potential of lactobacilli through comparative genomics of 213 strains and associated genera.</title>
        <authorList>
            <person name="Sun Z."/>
            <person name="Harris H.M."/>
            <person name="McCann A."/>
            <person name="Guo C."/>
            <person name="Argimon S."/>
            <person name="Zhang W."/>
            <person name="Yang X."/>
            <person name="Jeffery I.B."/>
            <person name="Cooney J.C."/>
            <person name="Kagawa T.F."/>
            <person name="Liu W."/>
            <person name="Song Y."/>
            <person name="Salvetti E."/>
            <person name="Wrobel A."/>
            <person name="Rasinkangas P."/>
            <person name="Parkhill J."/>
            <person name="Rea M.C."/>
            <person name="O'Sullivan O."/>
            <person name="Ritari J."/>
            <person name="Douillard F.P."/>
            <person name="Paul Ross R."/>
            <person name="Yang R."/>
            <person name="Briner A.E."/>
            <person name="Felis G.E."/>
            <person name="de Vos W.M."/>
            <person name="Barrangou R."/>
            <person name="Klaenhammer T.R."/>
            <person name="Caufield P.W."/>
            <person name="Cui Y."/>
            <person name="Zhang H."/>
            <person name="O'Toole P.W."/>
        </authorList>
    </citation>
    <scope>NUCLEOTIDE SEQUENCE [LARGE SCALE GENOMIC DNA]</scope>
    <source>
        <strain evidence="2 3">DSM 20593</strain>
    </source>
</reference>